<evidence type="ECO:0000256" key="14">
    <source>
        <dbReference type="ARBA" id="ARBA00048816"/>
    </source>
</evidence>
<name>A0A0S7XR78_UNCSA</name>
<organism evidence="18 19">
    <name type="scientific">candidate division WOR-1 bacterium DG_54_3</name>
    <dbReference type="NCBI Taxonomy" id="1703775"/>
    <lineage>
        <taxon>Bacteria</taxon>
        <taxon>Bacillati</taxon>
        <taxon>Saganbacteria</taxon>
    </lineage>
</organism>
<feature type="domain" description="ATP-grasp" evidence="16">
    <location>
        <begin position="18"/>
        <end position="87"/>
    </location>
</feature>
<evidence type="ECO:0000256" key="12">
    <source>
        <dbReference type="ARBA" id="ARBA00023211"/>
    </source>
</evidence>
<evidence type="ECO:0000256" key="9">
    <source>
        <dbReference type="ARBA" id="ARBA00022840"/>
    </source>
</evidence>
<dbReference type="GO" id="GO:0004087">
    <property type="term" value="F:carbamoyl-phosphate synthase (ammonia) activity"/>
    <property type="evidence" value="ECO:0007669"/>
    <property type="project" value="UniProtKB-EC"/>
</dbReference>
<dbReference type="PANTHER" id="PTHR11405">
    <property type="entry name" value="CARBAMOYLTRANSFERASE FAMILY MEMBER"/>
    <property type="match status" value="1"/>
</dbReference>
<dbReference type="Gene3D" id="3.40.50.1380">
    <property type="entry name" value="Methylglyoxal synthase-like domain"/>
    <property type="match status" value="1"/>
</dbReference>
<dbReference type="PROSITE" id="PS51855">
    <property type="entry name" value="MGS"/>
    <property type="match status" value="1"/>
</dbReference>
<feature type="domain" description="MGS-like" evidence="17">
    <location>
        <begin position="154"/>
        <end position="289"/>
    </location>
</feature>
<evidence type="ECO:0000256" key="13">
    <source>
        <dbReference type="ARBA" id="ARBA00047359"/>
    </source>
</evidence>
<dbReference type="PROSITE" id="PS00867">
    <property type="entry name" value="CPSASE_2"/>
    <property type="match status" value="1"/>
</dbReference>
<evidence type="ECO:0000256" key="10">
    <source>
        <dbReference type="ARBA" id="ARBA00022842"/>
    </source>
</evidence>
<evidence type="ECO:0000313" key="18">
    <source>
        <dbReference type="EMBL" id="KPJ64952.1"/>
    </source>
</evidence>
<dbReference type="Pfam" id="PF02142">
    <property type="entry name" value="MGS"/>
    <property type="match status" value="1"/>
</dbReference>
<comment type="caution">
    <text evidence="18">The sequence shown here is derived from an EMBL/GenBank/DDBJ whole genome shotgun (WGS) entry which is preliminary data.</text>
</comment>
<evidence type="ECO:0000256" key="1">
    <source>
        <dbReference type="ARBA" id="ARBA00005077"/>
    </source>
</evidence>
<evidence type="ECO:0000256" key="15">
    <source>
        <dbReference type="PROSITE-ProRule" id="PRU00409"/>
    </source>
</evidence>
<keyword evidence="6" id="KW-0479">Metal-binding</keyword>
<evidence type="ECO:0000256" key="5">
    <source>
        <dbReference type="ARBA" id="ARBA00022605"/>
    </source>
</evidence>
<dbReference type="GO" id="GO:0005524">
    <property type="term" value="F:ATP binding"/>
    <property type="evidence" value="ECO:0007669"/>
    <property type="project" value="UniProtKB-UniRule"/>
</dbReference>
<sequence>EAGIHSGDSACVIPTFSLSKSMLDEIRKASYALAKELKVKGLMNIQYAVKDGKLYVLEVNPRASRTVPYVSKATGIPWAKIATKAMLGKSLKELGAEKEIIPEHFSVKEAVFPFNRFPGVDPVLGPEMKSTGEVMGIDPDFGVAYMKAQIAAGQKIPMEGKVFISVNDRDKRKIVDIAKRFDALGYRVVSTSGTGEILRKSGLEIEEVAKLGEGRPDVLDLIKNGEVKLLINTPGDKKTKVDETKIRSGAIMHMVPIVTTLSGARATANGLEAVKKKGFKVKALQDYHK</sequence>
<feature type="non-terminal residue" evidence="18">
    <location>
        <position position="1"/>
    </location>
</feature>
<keyword evidence="7" id="KW-0677">Repeat</keyword>
<dbReference type="AlphaFoldDB" id="A0A0S7XR78"/>
<evidence type="ECO:0000256" key="6">
    <source>
        <dbReference type="ARBA" id="ARBA00022723"/>
    </source>
</evidence>
<dbReference type="InterPro" id="IPR005483">
    <property type="entry name" value="CPSase_dom"/>
</dbReference>
<keyword evidence="12" id="KW-0464">Manganese</keyword>
<dbReference type="UniPathway" id="UPA00070">
    <property type="reaction ID" value="UER00115"/>
</dbReference>
<dbReference type="CDD" id="cd01424">
    <property type="entry name" value="MGS_CPS_II"/>
    <property type="match status" value="1"/>
</dbReference>
<dbReference type="PATRIC" id="fig|1703775.3.peg.1368"/>
<keyword evidence="11" id="KW-0665">Pyrimidine biosynthesis</keyword>
<dbReference type="InterPro" id="IPR011607">
    <property type="entry name" value="MGS-like_dom"/>
</dbReference>
<dbReference type="InterPro" id="IPR005479">
    <property type="entry name" value="CPAse_ATP-bd"/>
</dbReference>
<evidence type="ECO:0000259" key="17">
    <source>
        <dbReference type="PROSITE" id="PS51855"/>
    </source>
</evidence>
<dbReference type="SUPFAM" id="SSF56059">
    <property type="entry name" value="Glutathione synthetase ATP-binding domain-like"/>
    <property type="match status" value="1"/>
</dbReference>
<evidence type="ECO:0000256" key="3">
    <source>
        <dbReference type="ARBA" id="ARBA00022571"/>
    </source>
</evidence>
<keyword evidence="10" id="KW-0460">Magnesium</keyword>
<accession>A0A0S7XR78</accession>
<protein>
    <submittedName>
        <fullName evidence="18">Carbamoyl phosphate synthase large subunit</fullName>
        <ecNumber evidence="18">6.3.5.5</ecNumber>
    </submittedName>
</protein>
<keyword evidence="3" id="KW-0055">Arginine biosynthesis</keyword>
<dbReference type="GO" id="GO:0004088">
    <property type="term" value="F:carbamoyl-phosphate synthase (glutamine-hydrolyzing) activity"/>
    <property type="evidence" value="ECO:0007669"/>
    <property type="project" value="UniProtKB-EC"/>
</dbReference>
<keyword evidence="4 18" id="KW-0436">Ligase</keyword>
<keyword evidence="9 15" id="KW-0067">ATP-binding</keyword>
<dbReference type="InterPro" id="IPR036914">
    <property type="entry name" value="MGS-like_dom_sf"/>
</dbReference>
<gene>
    <name evidence="18" type="primary">carB</name>
    <name evidence="18" type="ORF">AMJ44_11835</name>
</gene>
<comment type="catalytic activity">
    <reaction evidence="14">
        <text>hydrogencarbonate + L-glutamine + 2 ATP + H2O = carbamoyl phosphate + L-glutamate + 2 ADP + phosphate + 2 H(+)</text>
        <dbReference type="Rhea" id="RHEA:18633"/>
        <dbReference type="ChEBI" id="CHEBI:15377"/>
        <dbReference type="ChEBI" id="CHEBI:15378"/>
        <dbReference type="ChEBI" id="CHEBI:17544"/>
        <dbReference type="ChEBI" id="CHEBI:29985"/>
        <dbReference type="ChEBI" id="CHEBI:30616"/>
        <dbReference type="ChEBI" id="CHEBI:43474"/>
        <dbReference type="ChEBI" id="CHEBI:58228"/>
        <dbReference type="ChEBI" id="CHEBI:58359"/>
        <dbReference type="ChEBI" id="CHEBI:456216"/>
        <dbReference type="EC" id="6.3.5.5"/>
    </reaction>
</comment>
<dbReference type="InterPro" id="IPR033937">
    <property type="entry name" value="MGS_CPS_CarB"/>
</dbReference>
<evidence type="ECO:0000256" key="4">
    <source>
        <dbReference type="ARBA" id="ARBA00022598"/>
    </source>
</evidence>
<dbReference type="SMART" id="SM00851">
    <property type="entry name" value="MGS"/>
    <property type="match status" value="1"/>
</dbReference>
<evidence type="ECO:0000259" key="16">
    <source>
        <dbReference type="PROSITE" id="PS50975"/>
    </source>
</evidence>
<reference evidence="18 19" key="1">
    <citation type="journal article" date="2015" name="Microbiome">
        <title>Genomic resolution of linkages in carbon, nitrogen, and sulfur cycling among widespread estuary sediment bacteria.</title>
        <authorList>
            <person name="Baker B.J."/>
            <person name="Lazar C.S."/>
            <person name="Teske A.P."/>
            <person name="Dick G.J."/>
        </authorList>
    </citation>
    <scope>NUCLEOTIDE SEQUENCE [LARGE SCALE GENOMIC DNA]</scope>
    <source>
        <strain evidence="18">DG_54_3</strain>
    </source>
</reference>
<keyword evidence="8 15" id="KW-0547">Nucleotide-binding</keyword>
<dbReference type="PRINTS" id="PR00098">
    <property type="entry name" value="CPSASE"/>
</dbReference>
<dbReference type="PANTHER" id="PTHR11405:SF53">
    <property type="entry name" value="CARBAMOYL-PHOSPHATE SYNTHASE [AMMONIA], MITOCHONDRIAL"/>
    <property type="match status" value="1"/>
</dbReference>
<dbReference type="GO" id="GO:0006526">
    <property type="term" value="P:L-arginine biosynthetic process"/>
    <property type="evidence" value="ECO:0007669"/>
    <property type="project" value="UniProtKB-KW"/>
</dbReference>
<dbReference type="GO" id="GO:0005737">
    <property type="term" value="C:cytoplasm"/>
    <property type="evidence" value="ECO:0007669"/>
    <property type="project" value="TreeGrafter"/>
</dbReference>
<dbReference type="PROSITE" id="PS50975">
    <property type="entry name" value="ATP_GRASP"/>
    <property type="match status" value="1"/>
</dbReference>
<evidence type="ECO:0000256" key="11">
    <source>
        <dbReference type="ARBA" id="ARBA00022975"/>
    </source>
</evidence>
<comment type="catalytic activity">
    <reaction evidence="13">
        <text>hydrogencarbonate + NH4(+) + 2 ATP = carbamoyl phosphate + 2 ADP + phosphate + 2 H(+)</text>
        <dbReference type="Rhea" id="RHEA:18029"/>
        <dbReference type="ChEBI" id="CHEBI:15378"/>
        <dbReference type="ChEBI" id="CHEBI:17544"/>
        <dbReference type="ChEBI" id="CHEBI:28938"/>
        <dbReference type="ChEBI" id="CHEBI:30616"/>
        <dbReference type="ChEBI" id="CHEBI:43474"/>
        <dbReference type="ChEBI" id="CHEBI:58228"/>
        <dbReference type="ChEBI" id="CHEBI:456216"/>
        <dbReference type="EC" id="6.3.4.16"/>
    </reaction>
</comment>
<dbReference type="Pfam" id="PF02786">
    <property type="entry name" value="CPSase_L_D2"/>
    <property type="match status" value="1"/>
</dbReference>
<keyword evidence="5" id="KW-0028">Amino-acid biosynthesis</keyword>
<dbReference type="GO" id="GO:0006541">
    <property type="term" value="P:glutamine metabolic process"/>
    <property type="evidence" value="ECO:0007669"/>
    <property type="project" value="TreeGrafter"/>
</dbReference>
<proteinExistence type="inferred from homology"/>
<dbReference type="GO" id="GO:0046872">
    <property type="term" value="F:metal ion binding"/>
    <property type="evidence" value="ECO:0007669"/>
    <property type="project" value="UniProtKB-KW"/>
</dbReference>
<dbReference type="Gene3D" id="3.30.470.20">
    <property type="entry name" value="ATP-grasp fold, B domain"/>
    <property type="match status" value="1"/>
</dbReference>
<dbReference type="GO" id="GO:0044205">
    <property type="term" value="P:'de novo' UMP biosynthetic process"/>
    <property type="evidence" value="ECO:0007669"/>
    <property type="project" value="UniProtKB-UniPathway"/>
</dbReference>
<dbReference type="InterPro" id="IPR011761">
    <property type="entry name" value="ATP-grasp"/>
</dbReference>
<comment type="pathway">
    <text evidence="1">Amino-acid biosynthesis; L-arginine biosynthesis; carbamoyl phosphate from bicarbonate: step 1/1.</text>
</comment>
<evidence type="ECO:0000313" key="19">
    <source>
        <dbReference type="Proteomes" id="UP000051861"/>
    </source>
</evidence>
<comment type="similarity">
    <text evidence="2">Belongs to the CarB family.</text>
</comment>
<dbReference type="Proteomes" id="UP000051861">
    <property type="component" value="Unassembled WGS sequence"/>
</dbReference>
<dbReference type="EC" id="6.3.5.5" evidence="18"/>
<dbReference type="SUPFAM" id="SSF52335">
    <property type="entry name" value="Methylglyoxal synthase-like"/>
    <property type="match status" value="1"/>
</dbReference>
<dbReference type="FunFam" id="3.30.470.20:FF:000026">
    <property type="entry name" value="Carbamoyl-phosphate synthase large chain"/>
    <property type="match status" value="1"/>
</dbReference>
<evidence type="ECO:0000256" key="2">
    <source>
        <dbReference type="ARBA" id="ARBA00009799"/>
    </source>
</evidence>
<evidence type="ECO:0000256" key="8">
    <source>
        <dbReference type="ARBA" id="ARBA00022741"/>
    </source>
</evidence>
<dbReference type="EMBL" id="LIZX01000155">
    <property type="protein sequence ID" value="KPJ64952.1"/>
    <property type="molecule type" value="Genomic_DNA"/>
</dbReference>
<evidence type="ECO:0000256" key="7">
    <source>
        <dbReference type="ARBA" id="ARBA00022737"/>
    </source>
</evidence>